<evidence type="ECO:0000256" key="7">
    <source>
        <dbReference type="SAM" id="MobiDB-lite"/>
    </source>
</evidence>
<dbReference type="EMBL" id="JAMKFB020000920">
    <property type="protein sequence ID" value="KAL0146464.1"/>
    <property type="molecule type" value="Genomic_DNA"/>
</dbReference>
<feature type="region of interest" description="Disordered" evidence="7">
    <location>
        <begin position="337"/>
        <end position="362"/>
    </location>
</feature>
<reference evidence="10 11" key="1">
    <citation type="submission" date="2024-05" db="EMBL/GenBank/DDBJ databases">
        <title>Genome sequencing and assembly of Indian major carp, Cirrhinus mrigala (Hamilton, 1822).</title>
        <authorList>
            <person name="Mohindra V."/>
            <person name="Chowdhury L.M."/>
            <person name="Lal K."/>
            <person name="Jena J.K."/>
        </authorList>
    </citation>
    <scope>NUCLEOTIDE SEQUENCE [LARGE SCALE GENOMIC DNA]</scope>
    <source>
        <strain evidence="10">CM1030</strain>
        <tissue evidence="10">Blood</tissue>
    </source>
</reference>
<evidence type="ECO:0008006" key="12">
    <source>
        <dbReference type="Google" id="ProtNLM"/>
    </source>
</evidence>
<dbReference type="PROSITE" id="PS50994">
    <property type="entry name" value="INTEGRASE"/>
    <property type="match status" value="1"/>
</dbReference>
<keyword evidence="4" id="KW-0255">Endonuclease</keyword>
<evidence type="ECO:0000256" key="2">
    <source>
        <dbReference type="ARBA" id="ARBA00022695"/>
    </source>
</evidence>
<dbReference type="PROSITE" id="PS50804">
    <property type="entry name" value="SCAN_BOX"/>
    <property type="match status" value="1"/>
</dbReference>
<dbReference type="GO" id="GO:0003964">
    <property type="term" value="F:RNA-directed DNA polymerase activity"/>
    <property type="evidence" value="ECO:0007669"/>
    <property type="project" value="UniProtKB-KW"/>
</dbReference>
<feature type="domain" description="SCAN box" evidence="8">
    <location>
        <begin position="10"/>
        <end position="71"/>
    </location>
</feature>
<feature type="non-terminal residue" evidence="10">
    <location>
        <position position="1"/>
    </location>
</feature>
<feature type="domain" description="Integrase catalytic" evidence="9">
    <location>
        <begin position="244"/>
        <end position="305"/>
    </location>
</feature>
<evidence type="ECO:0000259" key="8">
    <source>
        <dbReference type="PROSITE" id="PS50804"/>
    </source>
</evidence>
<keyword evidence="11" id="KW-1185">Reference proteome</keyword>
<sequence>WEQKLRLPARAQVTELTRLVQHWLLEGNPTAGQVAERMVIDWLLHALPRSHHQAVGMRNPSTTVELVEAIKLVDAAQHQDKGERAPPFPQESRPAAPSPRDKPSTKVPVPSAWNWLAGCIIHNNLPIGTPEVEVKINAKPFCALLDSGSAASLVQPHILAPRGESKAILPITCVHRDTRRVPARRVTTRPLPAPGRTFLFPCCSGEAGLGLTACSPLLHNLAVLVGAAKGGGRCEDHVNTPTVYHPQTDGLVERFNQTLKQMLRRVVMEDKRNWDLMLPYILFGIRELPQASTGFTPFELLFGQQPRGLLDRPQLNLIRRRLDKSCELCQGQQLVTDQPHKSTTRTHCSTMKRARHSPEHPP</sequence>
<keyword evidence="1" id="KW-0808">Transferase</keyword>
<keyword evidence="3" id="KW-0540">Nuclease</keyword>
<comment type="caution">
    <text evidence="10">The sequence shown here is derived from an EMBL/GenBank/DDBJ whole genome shotgun (WGS) entry which is preliminary data.</text>
</comment>
<dbReference type="Proteomes" id="UP001529510">
    <property type="component" value="Unassembled WGS sequence"/>
</dbReference>
<evidence type="ECO:0000256" key="1">
    <source>
        <dbReference type="ARBA" id="ARBA00022679"/>
    </source>
</evidence>
<evidence type="ECO:0000256" key="4">
    <source>
        <dbReference type="ARBA" id="ARBA00022759"/>
    </source>
</evidence>
<dbReference type="GO" id="GO:0016787">
    <property type="term" value="F:hydrolase activity"/>
    <property type="evidence" value="ECO:0007669"/>
    <property type="project" value="UniProtKB-KW"/>
</dbReference>
<dbReference type="InterPro" id="IPR001969">
    <property type="entry name" value="Aspartic_peptidase_AS"/>
</dbReference>
<evidence type="ECO:0000256" key="3">
    <source>
        <dbReference type="ARBA" id="ARBA00022722"/>
    </source>
</evidence>
<evidence type="ECO:0000256" key="6">
    <source>
        <dbReference type="ARBA" id="ARBA00022918"/>
    </source>
</evidence>
<dbReference type="PROSITE" id="PS00141">
    <property type="entry name" value="ASP_PROTEASE"/>
    <property type="match status" value="1"/>
</dbReference>
<dbReference type="PANTHER" id="PTHR47266">
    <property type="entry name" value="ENDONUCLEASE-RELATED"/>
    <property type="match status" value="1"/>
</dbReference>
<dbReference type="InterPro" id="IPR001584">
    <property type="entry name" value="Integrase_cat-core"/>
</dbReference>
<evidence type="ECO:0000256" key="5">
    <source>
        <dbReference type="ARBA" id="ARBA00022801"/>
    </source>
</evidence>
<dbReference type="InterPro" id="IPR021109">
    <property type="entry name" value="Peptidase_aspartic_dom_sf"/>
</dbReference>
<keyword evidence="6" id="KW-0695">RNA-directed DNA polymerase</keyword>
<gene>
    <name evidence="10" type="ORF">M9458_058232</name>
</gene>
<keyword evidence="2" id="KW-0548">Nucleotidyltransferase</keyword>
<dbReference type="InterPro" id="IPR003309">
    <property type="entry name" value="SCAN_dom"/>
</dbReference>
<organism evidence="10 11">
    <name type="scientific">Cirrhinus mrigala</name>
    <name type="common">Mrigala</name>
    <dbReference type="NCBI Taxonomy" id="683832"/>
    <lineage>
        <taxon>Eukaryota</taxon>
        <taxon>Metazoa</taxon>
        <taxon>Chordata</taxon>
        <taxon>Craniata</taxon>
        <taxon>Vertebrata</taxon>
        <taxon>Euteleostomi</taxon>
        <taxon>Actinopterygii</taxon>
        <taxon>Neopterygii</taxon>
        <taxon>Teleostei</taxon>
        <taxon>Ostariophysi</taxon>
        <taxon>Cypriniformes</taxon>
        <taxon>Cyprinidae</taxon>
        <taxon>Labeoninae</taxon>
        <taxon>Labeonini</taxon>
        <taxon>Cirrhinus</taxon>
    </lineage>
</organism>
<evidence type="ECO:0000313" key="11">
    <source>
        <dbReference type="Proteomes" id="UP001529510"/>
    </source>
</evidence>
<keyword evidence="5" id="KW-0378">Hydrolase</keyword>
<dbReference type="SUPFAM" id="SSF53098">
    <property type="entry name" value="Ribonuclease H-like"/>
    <property type="match status" value="1"/>
</dbReference>
<dbReference type="InterPro" id="IPR036397">
    <property type="entry name" value="RNaseH_sf"/>
</dbReference>
<dbReference type="GO" id="GO:0004519">
    <property type="term" value="F:endonuclease activity"/>
    <property type="evidence" value="ECO:0007669"/>
    <property type="project" value="UniProtKB-KW"/>
</dbReference>
<evidence type="ECO:0000313" key="10">
    <source>
        <dbReference type="EMBL" id="KAL0146464.1"/>
    </source>
</evidence>
<dbReference type="SUPFAM" id="SSF50630">
    <property type="entry name" value="Acid proteases"/>
    <property type="match status" value="1"/>
</dbReference>
<accession>A0ABD0MB00</accession>
<dbReference type="Gene3D" id="3.30.420.10">
    <property type="entry name" value="Ribonuclease H-like superfamily/Ribonuclease H"/>
    <property type="match status" value="1"/>
</dbReference>
<dbReference type="InterPro" id="IPR012337">
    <property type="entry name" value="RNaseH-like_sf"/>
</dbReference>
<dbReference type="AlphaFoldDB" id="A0ABD0MB00"/>
<dbReference type="InterPro" id="IPR052160">
    <property type="entry name" value="Gypsy_RT_Integrase-like"/>
</dbReference>
<evidence type="ECO:0000259" key="9">
    <source>
        <dbReference type="PROSITE" id="PS50994"/>
    </source>
</evidence>
<proteinExistence type="predicted"/>
<protein>
    <recommendedName>
        <fullName evidence="12">Integrase catalytic domain-containing protein</fullName>
    </recommendedName>
</protein>
<dbReference type="SUPFAM" id="SSF47353">
    <property type="entry name" value="Retrovirus capsid dimerization domain-like"/>
    <property type="match status" value="1"/>
</dbReference>
<feature type="region of interest" description="Disordered" evidence="7">
    <location>
        <begin position="78"/>
        <end position="107"/>
    </location>
</feature>
<name>A0ABD0MB00_CIRMR</name>